<keyword evidence="8" id="KW-1185">Reference proteome</keyword>
<dbReference type="Proteomes" id="UP000660110">
    <property type="component" value="Unassembled WGS sequence"/>
</dbReference>
<reference evidence="7" key="2">
    <citation type="submission" date="2020-09" db="EMBL/GenBank/DDBJ databases">
        <authorList>
            <person name="Sun Q."/>
            <person name="Zhou Y."/>
        </authorList>
    </citation>
    <scope>NUCLEOTIDE SEQUENCE</scope>
    <source>
        <strain evidence="7">CGMCC 1.12153</strain>
    </source>
</reference>
<comment type="function">
    <text evidence="1">Acyltransferase required for the direct transfer of medium- to long-chain fatty acyl moieties from a carrier protein (MbtL) on to the epsilon-amino group of lysine residue in the mycobactin core.</text>
</comment>
<evidence type="ECO:0000256" key="2">
    <source>
        <dbReference type="ARBA" id="ARBA00004924"/>
    </source>
</evidence>
<comment type="pathway">
    <text evidence="2">Siderophore biosynthesis.</text>
</comment>
<dbReference type="PANTHER" id="PTHR31438:SF1">
    <property type="entry name" value="LYSINE N-ACYLTRANSFERASE C17G9.06C-RELATED"/>
    <property type="match status" value="1"/>
</dbReference>
<dbReference type="SUPFAM" id="SSF55729">
    <property type="entry name" value="Acyl-CoA N-acyltransferases (Nat)"/>
    <property type="match status" value="1"/>
</dbReference>
<dbReference type="GO" id="GO:0046677">
    <property type="term" value="P:response to antibiotic"/>
    <property type="evidence" value="ECO:0007669"/>
    <property type="project" value="UniProtKB-KW"/>
</dbReference>
<dbReference type="Gene3D" id="3.40.630.30">
    <property type="match status" value="1"/>
</dbReference>
<dbReference type="GO" id="GO:0016410">
    <property type="term" value="F:N-acyltransferase activity"/>
    <property type="evidence" value="ECO:0007669"/>
    <property type="project" value="TreeGrafter"/>
</dbReference>
<evidence type="ECO:0000259" key="6">
    <source>
        <dbReference type="PROSITE" id="PS51186"/>
    </source>
</evidence>
<comment type="caution">
    <text evidence="7">The sequence shown here is derived from an EMBL/GenBank/DDBJ whole genome shotgun (WGS) entry which is preliminary data.</text>
</comment>
<dbReference type="InterPro" id="IPR016181">
    <property type="entry name" value="Acyl_CoA_acyltransferase"/>
</dbReference>
<protein>
    <recommendedName>
        <fullName evidence="3">Lysine N-acyltransferase MbtK</fullName>
    </recommendedName>
    <alternativeName>
        <fullName evidence="5">Mycobactin synthase protein K</fullName>
    </alternativeName>
</protein>
<organism evidence="7 8">
    <name type="scientific">Halobacillus andaensis</name>
    <dbReference type="NCBI Taxonomy" id="1176239"/>
    <lineage>
        <taxon>Bacteria</taxon>
        <taxon>Bacillati</taxon>
        <taxon>Bacillota</taxon>
        <taxon>Bacilli</taxon>
        <taxon>Bacillales</taxon>
        <taxon>Bacillaceae</taxon>
        <taxon>Halobacillus</taxon>
    </lineage>
</organism>
<evidence type="ECO:0000313" key="7">
    <source>
        <dbReference type="EMBL" id="GGF32065.1"/>
    </source>
</evidence>
<dbReference type="Pfam" id="PF13523">
    <property type="entry name" value="Acetyltransf_8"/>
    <property type="match status" value="1"/>
</dbReference>
<sequence>MKHNVMDRELKSEIAFRDFDMEKDFSRIYKWMHQPYVIPFWQLNLSKENLKSHMSEARIDPHQSLYIGSINGDPMSYWEAYWVQGDVVEKYYEADPFDQGIHLLIGEADYLGRGLALPLLRAMVDFQFKWKQTKKVIAEPDHRNEKMIHVFEKCGFKKIKKIELPDKTALLMFCEREEFEKRWKNDATHL</sequence>
<reference evidence="7" key="1">
    <citation type="journal article" date="2014" name="Int. J. Syst. Evol. Microbiol.">
        <title>Complete genome sequence of Corynebacterium casei LMG S-19264T (=DSM 44701T), isolated from a smear-ripened cheese.</title>
        <authorList>
            <consortium name="US DOE Joint Genome Institute (JGI-PGF)"/>
            <person name="Walter F."/>
            <person name="Albersmeier A."/>
            <person name="Kalinowski J."/>
            <person name="Ruckert C."/>
        </authorList>
    </citation>
    <scope>NUCLEOTIDE SEQUENCE</scope>
    <source>
        <strain evidence="7">CGMCC 1.12153</strain>
    </source>
</reference>
<dbReference type="RefSeq" id="WP_229735402.1">
    <property type="nucleotide sequence ID" value="NZ_BMEL01000004.1"/>
</dbReference>
<evidence type="ECO:0000256" key="5">
    <source>
        <dbReference type="ARBA" id="ARBA00031122"/>
    </source>
</evidence>
<evidence type="ECO:0000256" key="3">
    <source>
        <dbReference type="ARBA" id="ARBA00020586"/>
    </source>
</evidence>
<keyword evidence="4" id="KW-0046">Antibiotic resistance</keyword>
<dbReference type="AlphaFoldDB" id="A0A917EYX4"/>
<gene>
    <name evidence="7" type="primary">rhbD</name>
    <name evidence="7" type="ORF">GCM10010954_34060</name>
</gene>
<dbReference type="PROSITE" id="PS51186">
    <property type="entry name" value="GNAT"/>
    <property type="match status" value="1"/>
</dbReference>
<dbReference type="SMART" id="SM01006">
    <property type="entry name" value="AlcB"/>
    <property type="match status" value="1"/>
</dbReference>
<feature type="domain" description="N-acetyltransferase" evidence="6">
    <location>
        <begin position="14"/>
        <end position="177"/>
    </location>
</feature>
<evidence type="ECO:0000256" key="4">
    <source>
        <dbReference type="ARBA" id="ARBA00023251"/>
    </source>
</evidence>
<dbReference type="PANTHER" id="PTHR31438">
    <property type="entry name" value="LYSINE N-ACYLTRANSFERASE C17G9.06C-RELATED"/>
    <property type="match status" value="1"/>
</dbReference>
<proteinExistence type="predicted"/>
<accession>A0A917EYX4</accession>
<evidence type="ECO:0000313" key="8">
    <source>
        <dbReference type="Proteomes" id="UP000660110"/>
    </source>
</evidence>
<name>A0A917EYX4_HALAA</name>
<dbReference type="GO" id="GO:0019290">
    <property type="term" value="P:siderophore biosynthetic process"/>
    <property type="evidence" value="ECO:0007669"/>
    <property type="project" value="InterPro"/>
</dbReference>
<evidence type="ECO:0000256" key="1">
    <source>
        <dbReference type="ARBA" id="ARBA00003818"/>
    </source>
</evidence>
<dbReference type="EMBL" id="BMEL01000004">
    <property type="protein sequence ID" value="GGF32065.1"/>
    <property type="molecule type" value="Genomic_DNA"/>
</dbReference>
<dbReference type="InterPro" id="IPR019432">
    <property type="entry name" value="Acyltransferase_MbtK/IucB-like"/>
</dbReference>
<dbReference type="InterPro" id="IPR000182">
    <property type="entry name" value="GNAT_dom"/>
</dbReference>